<reference evidence="1 3" key="1">
    <citation type="submission" date="2019-11" db="EMBL/GenBank/DDBJ databases">
        <title>Comparative genomics of hydrocarbon-degrading Desulfosarcina strains.</title>
        <authorList>
            <person name="Watanabe M."/>
            <person name="Kojima H."/>
            <person name="Fukui M."/>
        </authorList>
    </citation>
    <scope>NUCLEOTIDE SEQUENCE [LARGE SCALE GENOMIC DNA]</scope>
    <source>
        <strain evidence="1 3">28bB2T</strain>
    </source>
</reference>
<dbReference type="EMBL" id="AP021876">
    <property type="protein sequence ID" value="BBO79609.1"/>
    <property type="molecule type" value="Genomic_DNA"/>
</dbReference>
<dbReference type="Proteomes" id="UP000425960">
    <property type="component" value="Chromosome"/>
</dbReference>
<gene>
    <name evidence="1" type="ORF">DSCO28_01750</name>
    <name evidence="2" type="ORF">DSCO28_30950</name>
</gene>
<proteinExistence type="predicted"/>
<name>A0A5K7ZIP0_9BACT</name>
<dbReference type="RefSeq" id="WP_155320749.1">
    <property type="nucleotide sequence ID" value="NZ_AP021876.1"/>
</dbReference>
<dbReference type="AlphaFoldDB" id="A0A5K7ZIP0"/>
<dbReference type="KEGG" id="dov:DSCO28_01750"/>
<accession>A0A5K7ZIP0</accession>
<protein>
    <submittedName>
        <fullName evidence="1">Uncharacterized protein</fullName>
    </submittedName>
</protein>
<evidence type="ECO:0000313" key="2">
    <source>
        <dbReference type="EMBL" id="BBO82529.1"/>
    </source>
</evidence>
<dbReference type="KEGG" id="dov:DSCO28_30950"/>
<sequence>MGKGKRLKKLRKTSEASFSDKFQETFTRNFQKELQNSELWDEIVAQYGEKRAMELIRECKAEVKTGMEEK</sequence>
<evidence type="ECO:0000313" key="1">
    <source>
        <dbReference type="EMBL" id="BBO79609.1"/>
    </source>
</evidence>
<organism evidence="1 3">
    <name type="scientific">Desulfosarcina ovata subsp. sediminis</name>
    <dbReference type="NCBI Taxonomy" id="885957"/>
    <lineage>
        <taxon>Bacteria</taxon>
        <taxon>Pseudomonadati</taxon>
        <taxon>Thermodesulfobacteriota</taxon>
        <taxon>Desulfobacteria</taxon>
        <taxon>Desulfobacterales</taxon>
        <taxon>Desulfosarcinaceae</taxon>
        <taxon>Desulfosarcina</taxon>
    </lineage>
</organism>
<evidence type="ECO:0000313" key="3">
    <source>
        <dbReference type="Proteomes" id="UP000425960"/>
    </source>
</evidence>
<dbReference type="EMBL" id="AP021876">
    <property type="protein sequence ID" value="BBO82529.1"/>
    <property type="molecule type" value="Genomic_DNA"/>
</dbReference>